<protein>
    <submittedName>
        <fullName evidence="1">Uncharacterized protein</fullName>
    </submittedName>
</protein>
<evidence type="ECO:0000313" key="2">
    <source>
        <dbReference type="Proteomes" id="UP000477782"/>
    </source>
</evidence>
<dbReference type="Proteomes" id="UP000477782">
    <property type="component" value="Unassembled WGS sequence"/>
</dbReference>
<organism evidence="1 2">
    <name type="scientific">Tabrizicola oligotrophica</name>
    <dbReference type="NCBI Taxonomy" id="2710650"/>
    <lineage>
        <taxon>Bacteria</taxon>
        <taxon>Pseudomonadati</taxon>
        <taxon>Pseudomonadota</taxon>
        <taxon>Alphaproteobacteria</taxon>
        <taxon>Rhodobacterales</taxon>
        <taxon>Paracoccaceae</taxon>
        <taxon>Tabrizicola</taxon>
    </lineage>
</organism>
<dbReference type="AlphaFoldDB" id="A0A6M0QX85"/>
<dbReference type="EMBL" id="JAAIVJ010000020">
    <property type="protein sequence ID" value="NEY92108.1"/>
    <property type="molecule type" value="Genomic_DNA"/>
</dbReference>
<sequence length="62" mass="6235">MSVTGNDLLALGLPHGPTFAAALAEANRLHLSGPALATFVRAMLPEPAGRTGKASPVQGQEG</sequence>
<keyword evidence="2" id="KW-1185">Reference proteome</keyword>
<dbReference type="RefSeq" id="WP_164628123.1">
    <property type="nucleotide sequence ID" value="NZ_JAAIVJ010000020.1"/>
</dbReference>
<comment type="caution">
    <text evidence="1">The sequence shown here is derived from an EMBL/GenBank/DDBJ whole genome shotgun (WGS) entry which is preliminary data.</text>
</comment>
<name>A0A6M0QX85_9RHOB</name>
<reference evidence="1 2" key="1">
    <citation type="submission" date="2020-02" db="EMBL/GenBank/DDBJ databases">
        <authorList>
            <person name="Chen W.-M."/>
        </authorList>
    </citation>
    <scope>NUCLEOTIDE SEQUENCE [LARGE SCALE GENOMIC DNA]</scope>
    <source>
        <strain evidence="1 2">KMS-5</strain>
    </source>
</reference>
<proteinExistence type="predicted"/>
<evidence type="ECO:0000313" key="1">
    <source>
        <dbReference type="EMBL" id="NEY92108.1"/>
    </source>
</evidence>
<gene>
    <name evidence="1" type="ORF">G4Z14_17625</name>
</gene>
<accession>A0A6M0QX85</accession>